<dbReference type="GO" id="GO:0015628">
    <property type="term" value="P:protein secretion by the type II secretion system"/>
    <property type="evidence" value="ECO:0007669"/>
    <property type="project" value="TreeGrafter"/>
</dbReference>
<evidence type="ECO:0000313" key="4">
    <source>
        <dbReference type="Proteomes" id="UP000000939"/>
    </source>
</evidence>
<dbReference type="NCBIfam" id="TIGR00426">
    <property type="entry name" value="competence protein ComEA helix-hairpin-helix repeat region"/>
    <property type="match status" value="1"/>
</dbReference>
<feature type="domain" description="Helix-hairpin-helix DNA-binding motif class 1" evidence="2">
    <location>
        <begin position="25"/>
        <end position="44"/>
    </location>
</feature>
<reference evidence="3 4" key="1">
    <citation type="journal article" date="2010" name="Stand. Genomic Sci.">
        <title>Complete genome sequence of Arcobacter nitrofigilis type strain (CI).</title>
        <authorList>
            <person name="Pati A."/>
            <person name="Gronow S."/>
            <person name="Lapidus A."/>
            <person name="Copeland A."/>
            <person name="Glavina Del Rio T."/>
            <person name="Nolan M."/>
            <person name="Lucas S."/>
            <person name="Tice H."/>
            <person name="Cheng J.F."/>
            <person name="Han C."/>
            <person name="Chertkov O."/>
            <person name="Bruce D."/>
            <person name="Tapia R."/>
            <person name="Goodwin L."/>
            <person name="Pitluck S."/>
            <person name="Liolios K."/>
            <person name="Ivanova N."/>
            <person name="Mavromatis K."/>
            <person name="Chen A."/>
            <person name="Palaniappan K."/>
            <person name="Land M."/>
            <person name="Hauser L."/>
            <person name="Chang Y.J."/>
            <person name="Jeffries C.D."/>
            <person name="Detter J.C."/>
            <person name="Rohde M."/>
            <person name="Goker M."/>
            <person name="Bristow J."/>
            <person name="Eisen J.A."/>
            <person name="Markowitz V."/>
            <person name="Hugenholtz P."/>
            <person name="Klenk H.P."/>
            <person name="Kyrpides N.C."/>
        </authorList>
    </citation>
    <scope>NUCLEOTIDE SEQUENCE [LARGE SCALE GENOMIC DNA]</scope>
    <source>
        <strain evidence="4">ATCC 33309 / DSM 7299 / CCUG 15893 / LMG 7604 / NCTC 12251 / CI</strain>
    </source>
</reference>
<dbReference type="eggNOG" id="COG1555">
    <property type="taxonomic scope" value="Bacteria"/>
</dbReference>
<gene>
    <name evidence="3" type="ordered locus">Arnit_1682</name>
</gene>
<feature type="chain" id="PRO_5003078205" evidence="1">
    <location>
        <begin position="23"/>
        <end position="81"/>
    </location>
</feature>
<proteinExistence type="predicted"/>
<dbReference type="GO" id="GO:0003677">
    <property type="term" value="F:DNA binding"/>
    <property type="evidence" value="ECO:0007669"/>
    <property type="project" value="InterPro"/>
</dbReference>
<evidence type="ECO:0000313" key="3">
    <source>
        <dbReference type="EMBL" id="ADG93336.1"/>
    </source>
</evidence>
<dbReference type="HOGENOM" id="CLU_052011_4_2_7"/>
<dbReference type="GO" id="GO:0015627">
    <property type="term" value="C:type II protein secretion system complex"/>
    <property type="evidence" value="ECO:0007669"/>
    <property type="project" value="TreeGrafter"/>
</dbReference>
<dbReference type="InterPro" id="IPR051675">
    <property type="entry name" value="Endo/Exo/Phosphatase_dom_1"/>
</dbReference>
<dbReference type="Proteomes" id="UP000000939">
    <property type="component" value="Chromosome"/>
</dbReference>
<dbReference type="OrthoDB" id="5373215at2"/>
<dbReference type="RefSeq" id="WP_013135481.1">
    <property type="nucleotide sequence ID" value="NC_014166.1"/>
</dbReference>
<sequence length="81" mass="9059" precursor="true">MKIILMLTLFCLALFAIDINKASVEELKTLNGIGAKKAESIVQYRTQHKCFKNKDDLLNVKGIGKALLEKNEDKISFSACK</sequence>
<feature type="signal peptide" evidence="1">
    <location>
        <begin position="1"/>
        <end position="22"/>
    </location>
</feature>
<evidence type="ECO:0000259" key="2">
    <source>
        <dbReference type="SMART" id="SM00278"/>
    </source>
</evidence>
<dbReference type="SUPFAM" id="SSF47781">
    <property type="entry name" value="RuvA domain 2-like"/>
    <property type="match status" value="1"/>
</dbReference>
<keyword evidence="4" id="KW-1185">Reference proteome</keyword>
<dbReference type="EMBL" id="CP001999">
    <property type="protein sequence ID" value="ADG93336.1"/>
    <property type="molecule type" value="Genomic_DNA"/>
</dbReference>
<dbReference type="GO" id="GO:0006281">
    <property type="term" value="P:DNA repair"/>
    <property type="evidence" value="ECO:0007669"/>
    <property type="project" value="InterPro"/>
</dbReference>
<dbReference type="STRING" id="572480.Arnit_1682"/>
<dbReference type="InterPro" id="IPR004509">
    <property type="entry name" value="Competence_ComEA_HhH"/>
</dbReference>
<accession>D5UZW7</accession>
<dbReference type="InterPro" id="IPR010994">
    <property type="entry name" value="RuvA_2-like"/>
</dbReference>
<protein>
    <submittedName>
        <fullName evidence="3">Competence protein ComEA helix-hairpin-helix repeat protein</fullName>
    </submittedName>
</protein>
<dbReference type="InterPro" id="IPR003583">
    <property type="entry name" value="Hlx-hairpin-Hlx_DNA-bd_motif"/>
</dbReference>
<dbReference type="AlphaFoldDB" id="D5UZW7"/>
<dbReference type="PANTHER" id="PTHR21180">
    <property type="entry name" value="ENDONUCLEASE/EXONUCLEASE/PHOSPHATASE FAMILY DOMAIN-CONTAINING PROTEIN 1"/>
    <property type="match status" value="1"/>
</dbReference>
<dbReference type="PANTHER" id="PTHR21180:SF32">
    <property type="entry name" value="ENDONUCLEASE_EXONUCLEASE_PHOSPHATASE FAMILY DOMAIN-CONTAINING PROTEIN 1"/>
    <property type="match status" value="1"/>
</dbReference>
<feature type="domain" description="Helix-hairpin-helix DNA-binding motif class 1" evidence="2">
    <location>
        <begin position="55"/>
        <end position="74"/>
    </location>
</feature>
<dbReference type="KEGG" id="ant:Arnit_1682"/>
<dbReference type="Gene3D" id="1.10.150.280">
    <property type="entry name" value="AF1531-like domain"/>
    <property type="match status" value="1"/>
</dbReference>
<keyword evidence="1" id="KW-0732">Signal</keyword>
<organism evidence="3 4">
    <name type="scientific">Arcobacter nitrofigilis (strain ATCC 33309 / DSM 7299 / CCUG 15893 / LMG 7604 / NCTC 12251 / CI)</name>
    <name type="common">Campylobacter nitrofigilis</name>
    <dbReference type="NCBI Taxonomy" id="572480"/>
    <lineage>
        <taxon>Bacteria</taxon>
        <taxon>Pseudomonadati</taxon>
        <taxon>Campylobacterota</taxon>
        <taxon>Epsilonproteobacteria</taxon>
        <taxon>Campylobacterales</taxon>
        <taxon>Arcobacteraceae</taxon>
        <taxon>Arcobacter</taxon>
    </lineage>
</organism>
<evidence type="ECO:0000256" key="1">
    <source>
        <dbReference type="SAM" id="SignalP"/>
    </source>
</evidence>
<dbReference type="SMART" id="SM00278">
    <property type="entry name" value="HhH1"/>
    <property type="match status" value="2"/>
</dbReference>
<name>D5UZW7_ARCNC</name>
<dbReference type="Pfam" id="PF12836">
    <property type="entry name" value="HHH_3"/>
    <property type="match status" value="1"/>
</dbReference>